<comment type="similarity">
    <text evidence="1 2">Belongs to the RNase T2 family.</text>
</comment>
<accession>A0A7Y9XYA6</accession>
<name>A0A7Y9XYA6_9SPHN</name>
<evidence type="ECO:0000313" key="4">
    <source>
        <dbReference type="EMBL" id="NYH95580.1"/>
    </source>
</evidence>
<dbReference type="AlphaFoldDB" id="A0A7Y9XYA6"/>
<dbReference type="InterPro" id="IPR036430">
    <property type="entry name" value="RNase_T2-like_sf"/>
</dbReference>
<dbReference type="EMBL" id="JACBZF010000003">
    <property type="protein sequence ID" value="NYH95580.1"/>
    <property type="molecule type" value="Genomic_DNA"/>
</dbReference>
<keyword evidence="4" id="KW-0456">Lyase</keyword>
<dbReference type="PANTHER" id="PTHR11240:SF22">
    <property type="entry name" value="RIBONUCLEASE T2"/>
    <property type="match status" value="1"/>
</dbReference>
<proteinExistence type="inferred from homology"/>
<dbReference type="Proteomes" id="UP000522081">
    <property type="component" value="Unassembled WGS sequence"/>
</dbReference>
<evidence type="ECO:0000256" key="1">
    <source>
        <dbReference type="ARBA" id="ARBA00007469"/>
    </source>
</evidence>
<gene>
    <name evidence="4" type="ORF">FHS75_001909</name>
</gene>
<dbReference type="SUPFAM" id="SSF55895">
    <property type="entry name" value="Ribonuclease Rh-like"/>
    <property type="match status" value="1"/>
</dbReference>
<dbReference type="GO" id="GO:0003723">
    <property type="term" value="F:RNA binding"/>
    <property type="evidence" value="ECO:0007669"/>
    <property type="project" value="InterPro"/>
</dbReference>
<dbReference type="GO" id="GO:0033897">
    <property type="term" value="F:ribonuclease T2 activity"/>
    <property type="evidence" value="ECO:0007669"/>
    <property type="project" value="UniProtKB-EC"/>
</dbReference>
<sequence>MRLLAAIALALALPVSAYGQAYQCRLPQKLEPVRPAKPDGPARKTPVGGYILAASWSPEYCKMGGNRSSIQCSGRNGRFGFVLHGLWPQARSGPPPQWCSLTPRPSPGLIRRNLCMTPVPWLLEHEWAKHGSCMTENPETYFKVSGILWRSLRWPDADYLSRKDDLTAGDLRTAFLRANRGWKRNQIGIETSRTGWLRGIRLCYGRNFMPTACGRRTLGPADGASIRIWRGL</sequence>
<protein>
    <submittedName>
        <fullName evidence="4">Ribonuclease T2</fullName>
        <ecNumber evidence="4">4.6.1.19</ecNumber>
    </submittedName>
</protein>
<dbReference type="PANTHER" id="PTHR11240">
    <property type="entry name" value="RIBONUCLEASE T2"/>
    <property type="match status" value="1"/>
</dbReference>
<dbReference type="Gene3D" id="3.90.730.10">
    <property type="entry name" value="Ribonuclease T2-like"/>
    <property type="match status" value="1"/>
</dbReference>
<dbReference type="GO" id="GO:0006401">
    <property type="term" value="P:RNA catabolic process"/>
    <property type="evidence" value="ECO:0007669"/>
    <property type="project" value="TreeGrafter"/>
</dbReference>
<evidence type="ECO:0000313" key="5">
    <source>
        <dbReference type="Proteomes" id="UP000522081"/>
    </source>
</evidence>
<dbReference type="InterPro" id="IPR033130">
    <property type="entry name" value="RNase_T2_His_AS_2"/>
</dbReference>
<keyword evidence="3" id="KW-0732">Signal</keyword>
<evidence type="ECO:0000256" key="2">
    <source>
        <dbReference type="RuleBase" id="RU004328"/>
    </source>
</evidence>
<dbReference type="PROSITE" id="PS00531">
    <property type="entry name" value="RNASE_T2_2"/>
    <property type="match status" value="1"/>
</dbReference>
<keyword evidence="5" id="KW-1185">Reference proteome</keyword>
<evidence type="ECO:0000256" key="3">
    <source>
        <dbReference type="SAM" id="SignalP"/>
    </source>
</evidence>
<dbReference type="InterPro" id="IPR018188">
    <property type="entry name" value="RNase_T2_His_AS_1"/>
</dbReference>
<dbReference type="RefSeq" id="WP_179407499.1">
    <property type="nucleotide sequence ID" value="NZ_BMGF01000003.1"/>
</dbReference>
<dbReference type="EC" id="4.6.1.19" evidence="4"/>
<reference evidence="4 5" key="1">
    <citation type="submission" date="2020-07" db="EMBL/GenBank/DDBJ databases">
        <title>Genomic Encyclopedia of Type Strains, Phase IV (KMG-IV): sequencing the most valuable type-strain genomes for metagenomic binning, comparative biology and taxonomic classification.</title>
        <authorList>
            <person name="Goeker M."/>
        </authorList>
    </citation>
    <scope>NUCLEOTIDE SEQUENCE [LARGE SCALE GENOMIC DNA]</scope>
    <source>
        <strain evidence="4 5">DSM 29043</strain>
    </source>
</reference>
<feature type="signal peptide" evidence="3">
    <location>
        <begin position="1"/>
        <end position="21"/>
    </location>
</feature>
<comment type="caution">
    <text evidence="4">The sequence shown here is derived from an EMBL/GenBank/DDBJ whole genome shotgun (WGS) entry which is preliminary data.</text>
</comment>
<dbReference type="PROSITE" id="PS00530">
    <property type="entry name" value="RNASE_T2_1"/>
    <property type="match status" value="1"/>
</dbReference>
<organism evidence="4 5">
    <name type="scientific">Novosphingobium marinum</name>
    <dbReference type="NCBI Taxonomy" id="1514948"/>
    <lineage>
        <taxon>Bacteria</taxon>
        <taxon>Pseudomonadati</taxon>
        <taxon>Pseudomonadota</taxon>
        <taxon>Alphaproteobacteria</taxon>
        <taxon>Sphingomonadales</taxon>
        <taxon>Sphingomonadaceae</taxon>
        <taxon>Novosphingobium</taxon>
    </lineage>
</organism>
<feature type="chain" id="PRO_5031182757" evidence="3">
    <location>
        <begin position="22"/>
        <end position="232"/>
    </location>
</feature>
<dbReference type="InterPro" id="IPR001568">
    <property type="entry name" value="RNase_T2-like"/>
</dbReference>
<dbReference type="Pfam" id="PF00445">
    <property type="entry name" value="Ribonuclease_T2"/>
    <property type="match status" value="1"/>
</dbReference>